<gene>
    <name evidence="4" type="ORF">UFOPK3139_01173</name>
</gene>
<dbReference type="Pfam" id="PF01315">
    <property type="entry name" value="Ald_Xan_dh_C"/>
    <property type="match status" value="1"/>
</dbReference>
<dbReference type="SUPFAM" id="SSF56003">
    <property type="entry name" value="Molybdenum cofactor-binding domain"/>
    <property type="match status" value="1"/>
</dbReference>
<dbReference type="PANTHER" id="PTHR11908">
    <property type="entry name" value="XANTHINE DEHYDROGENASE"/>
    <property type="match status" value="1"/>
</dbReference>
<dbReference type="AlphaFoldDB" id="A0A6J7A6B0"/>
<keyword evidence="1" id="KW-0500">Molybdenum</keyword>
<proteinExistence type="predicted"/>
<evidence type="ECO:0000256" key="2">
    <source>
        <dbReference type="ARBA" id="ARBA00023002"/>
    </source>
</evidence>
<dbReference type="InterPro" id="IPR046867">
    <property type="entry name" value="AldOxase/xan_DH_MoCoBD2"/>
</dbReference>
<dbReference type="InterPro" id="IPR016208">
    <property type="entry name" value="Ald_Oxase/xanthine_DH-like"/>
</dbReference>
<dbReference type="EMBL" id="CAFABA010000039">
    <property type="protein sequence ID" value="CAB4828050.1"/>
    <property type="molecule type" value="Genomic_DNA"/>
</dbReference>
<dbReference type="GO" id="GO:0005506">
    <property type="term" value="F:iron ion binding"/>
    <property type="evidence" value="ECO:0007669"/>
    <property type="project" value="InterPro"/>
</dbReference>
<dbReference type="Pfam" id="PF02738">
    <property type="entry name" value="MoCoBD_1"/>
    <property type="match status" value="1"/>
</dbReference>
<dbReference type="PANTHER" id="PTHR11908:SF132">
    <property type="entry name" value="ALDEHYDE OXIDASE 1-RELATED"/>
    <property type="match status" value="1"/>
</dbReference>
<dbReference type="Gene3D" id="3.90.1170.50">
    <property type="entry name" value="Aldehyde oxidase/xanthine dehydrogenase, a/b hammerhead"/>
    <property type="match status" value="1"/>
</dbReference>
<sequence>MAGIGSVRPMRYVGTSVRRVEDPRLLTGRGRFVADLAPAGLLHAYFLRSNPAHGVLRSIDTTAARALNGVVLVLTGRDLEGVIGPLAPPESAGLRAPAHHALVTDRVRFSGDPIALIVASSRAVAEDAAELIEIDIDVLPALTTIDVALHPDAPTIFDDVAGNVLWMGAQAWGDVDAAFHDAAHVIRETFTQERHTCVPMECRGGLAEYDAGRCELRYTVSHQNPHAMRMHLASILAMPATRITVLAGDIGGSFGLKSHPAREDVAVCHAARLLGRPVAWIEDRAESFLAAGHARDESLDVEAAVDAEGLLIGLRARLTMDHGAYPLLNIPLNLFANIVKVLLPGSLRLVNYAFEGRVIATNKASYVAYRGPWEIECWGRERLLDRIAHELGIDPVDVRRRNLLPEDAYPCPMLTGATLDHMTINRTLEEAVRQADYAAQRAAQLEARAAGQLMGIGVCTYLEPGPGPTDYAQALGFTYEQRSMQRARVRLEIDGSATVFTSQQPHGQGHETTLAQLAADELGLAIDRVRVVHGNTELQPFNLVATGGSRAATLASGAVVGAARIVRDRIAAVVADLLEASVDDLELIDGVARVKGSPTRSRSLADVARLSVLAPFTLSSKLGDGLDVSFDFETPDGGWTQSTHICTVSIDPDTAEVTIVRYVVVEDCGRMINPAVVDGQIRGGIAQGIGSVLLERIVYDDAGQNRTTTLQDYLVPTALDVPLIEIHHLQGADQGLIPYRGVGEGGAIGAPAAVTNAIEDALWHLGARVRTQHLPPSHILDWIR</sequence>
<evidence type="ECO:0000256" key="1">
    <source>
        <dbReference type="ARBA" id="ARBA00022505"/>
    </source>
</evidence>
<dbReference type="InterPro" id="IPR008274">
    <property type="entry name" value="AldOxase/xan_DH_MoCoBD1"/>
</dbReference>
<dbReference type="Gene3D" id="3.30.365.10">
    <property type="entry name" value="Aldehyde oxidase/xanthine dehydrogenase, molybdopterin binding domain"/>
    <property type="match status" value="4"/>
</dbReference>
<keyword evidence="2" id="KW-0560">Oxidoreductase</keyword>
<dbReference type="InterPro" id="IPR000674">
    <property type="entry name" value="Ald_Oxase/Xan_DH_a/b"/>
</dbReference>
<evidence type="ECO:0000313" key="4">
    <source>
        <dbReference type="EMBL" id="CAB4828050.1"/>
    </source>
</evidence>
<accession>A0A6J7A6B0</accession>
<dbReference type="Pfam" id="PF20256">
    <property type="entry name" value="MoCoBD_2"/>
    <property type="match status" value="1"/>
</dbReference>
<feature type="domain" description="Aldehyde oxidase/xanthine dehydrogenase a/b hammerhead" evidence="3">
    <location>
        <begin position="27"/>
        <end position="140"/>
    </location>
</feature>
<evidence type="ECO:0000259" key="3">
    <source>
        <dbReference type="SMART" id="SM01008"/>
    </source>
</evidence>
<dbReference type="SMART" id="SM01008">
    <property type="entry name" value="Ald_Xan_dh_C"/>
    <property type="match status" value="1"/>
</dbReference>
<reference evidence="4" key="1">
    <citation type="submission" date="2020-05" db="EMBL/GenBank/DDBJ databases">
        <authorList>
            <person name="Chiriac C."/>
            <person name="Salcher M."/>
            <person name="Ghai R."/>
            <person name="Kavagutti S V."/>
        </authorList>
    </citation>
    <scope>NUCLEOTIDE SEQUENCE</scope>
</reference>
<dbReference type="GO" id="GO:0016491">
    <property type="term" value="F:oxidoreductase activity"/>
    <property type="evidence" value="ECO:0007669"/>
    <property type="project" value="UniProtKB-KW"/>
</dbReference>
<organism evidence="4">
    <name type="scientific">freshwater metagenome</name>
    <dbReference type="NCBI Taxonomy" id="449393"/>
    <lineage>
        <taxon>unclassified sequences</taxon>
        <taxon>metagenomes</taxon>
        <taxon>ecological metagenomes</taxon>
    </lineage>
</organism>
<dbReference type="InterPro" id="IPR037165">
    <property type="entry name" value="AldOxase/xan_DH_Mopterin-bd_sf"/>
</dbReference>
<dbReference type="InterPro" id="IPR036856">
    <property type="entry name" value="Ald_Oxase/Xan_DH_a/b_sf"/>
</dbReference>
<name>A0A6J7A6B0_9ZZZZ</name>
<dbReference type="SUPFAM" id="SSF54665">
    <property type="entry name" value="CO dehydrogenase molybdoprotein N-domain-like"/>
    <property type="match status" value="1"/>
</dbReference>
<protein>
    <submittedName>
        <fullName evidence="4">Unannotated protein</fullName>
    </submittedName>
</protein>